<dbReference type="RefSeq" id="WP_121877297.1">
    <property type="nucleotide sequence ID" value="NZ_REFJ01000004.1"/>
</dbReference>
<proteinExistence type="predicted"/>
<accession>A0A3M0A4K7</accession>
<dbReference type="SUPFAM" id="SSF159270">
    <property type="entry name" value="YmcC-like"/>
    <property type="match status" value="1"/>
</dbReference>
<sequence>MNKTPKYLVSILALLLIVGCTQRYQKMSSDLNRALFLDEGDYSEQVRSTPYPSILLAINEGPRAFVVLAFRDEGAASYLGASEAMLWRTADDVRIKTSQGRLLSTSRMLGARLVATSFKEVDPFELGLLNVQTEATFVGQRSWVEGANVYESYTTTHRFEVLGGSVLRLSLGEVATKQIRESITIPSLALTFDNLYWVSLDTGQIVKSQQYVLPGELLITIESAKPYREQCNACY</sequence>
<organism evidence="1 2">
    <name type="scientific">Umboniibacter marinipuniceus</name>
    <dbReference type="NCBI Taxonomy" id="569599"/>
    <lineage>
        <taxon>Bacteria</taxon>
        <taxon>Pseudomonadati</taxon>
        <taxon>Pseudomonadota</taxon>
        <taxon>Gammaproteobacteria</taxon>
        <taxon>Cellvibrionales</taxon>
        <taxon>Cellvibrionaceae</taxon>
        <taxon>Umboniibacter</taxon>
    </lineage>
</organism>
<dbReference type="Gene3D" id="2.40.360.10">
    <property type="entry name" value="YmcC-like"/>
    <property type="match status" value="1"/>
</dbReference>
<keyword evidence="2" id="KW-1185">Reference proteome</keyword>
<comment type="caution">
    <text evidence="1">The sequence shown here is derived from an EMBL/GenBank/DDBJ whole genome shotgun (WGS) entry which is preliminary data.</text>
</comment>
<dbReference type="InterPro" id="IPR021308">
    <property type="entry name" value="GfcB"/>
</dbReference>
<dbReference type="Proteomes" id="UP000267187">
    <property type="component" value="Unassembled WGS sequence"/>
</dbReference>
<dbReference type="AlphaFoldDB" id="A0A3M0A4K7"/>
<dbReference type="EMBL" id="REFJ01000004">
    <property type="protein sequence ID" value="RMA79546.1"/>
    <property type="molecule type" value="Genomic_DNA"/>
</dbReference>
<dbReference type="OrthoDB" id="5591889at2"/>
<name>A0A3M0A4K7_9GAMM</name>
<evidence type="ECO:0000313" key="1">
    <source>
        <dbReference type="EMBL" id="RMA79546.1"/>
    </source>
</evidence>
<gene>
    <name evidence="1" type="ORF">DFR27_1987</name>
</gene>
<reference evidence="1 2" key="1">
    <citation type="submission" date="2018-10" db="EMBL/GenBank/DDBJ databases">
        <title>Genomic Encyclopedia of Type Strains, Phase IV (KMG-IV): sequencing the most valuable type-strain genomes for metagenomic binning, comparative biology and taxonomic classification.</title>
        <authorList>
            <person name="Goeker M."/>
        </authorList>
    </citation>
    <scope>NUCLEOTIDE SEQUENCE [LARGE SCALE GENOMIC DNA]</scope>
    <source>
        <strain evidence="1 2">DSM 25080</strain>
    </source>
</reference>
<dbReference type="Pfam" id="PF11102">
    <property type="entry name" value="YjbF"/>
    <property type="match status" value="1"/>
</dbReference>
<evidence type="ECO:0000313" key="2">
    <source>
        <dbReference type="Proteomes" id="UP000267187"/>
    </source>
</evidence>
<dbReference type="PROSITE" id="PS51257">
    <property type="entry name" value="PROKAR_LIPOPROTEIN"/>
    <property type="match status" value="1"/>
</dbReference>
<dbReference type="InterPro" id="IPR023373">
    <property type="entry name" value="YmcC_sf"/>
</dbReference>
<protein>
    <submittedName>
        <fullName evidence="1">Group 4 capsule polysaccharide lipoprotein GfcB/YjbF</fullName>
    </submittedName>
</protein>
<keyword evidence="1" id="KW-0449">Lipoprotein</keyword>